<feature type="domain" description="Leucine-rich repeat-containing N-terminal plant-type" evidence="12">
    <location>
        <begin position="252"/>
        <end position="294"/>
    </location>
</feature>
<evidence type="ECO:0000256" key="4">
    <source>
        <dbReference type="ARBA" id="ARBA00022614"/>
    </source>
</evidence>
<proteinExistence type="inferred from homology"/>
<keyword evidence="9" id="KW-0472">Membrane</keyword>
<evidence type="ECO:0000256" key="7">
    <source>
        <dbReference type="ARBA" id="ARBA00022737"/>
    </source>
</evidence>
<evidence type="ECO:0000256" key="11">
    <source>
        <dbReference type="SAM" id="MobiDB-lite"/>
    </source>
</evidence>
<dbReference type="InterPro" id="IPR051502">
    <property type="entry name" value="RLP_Defense_Trigger"/>
</dbReference>
<dbReference type="SUPFAM" id="SSF52058">
    <property type="entry name" value="L domain-like"/>
    <property type="match status" value="2"/>
</dbReference>
<keyword evidence="10" id="KW-0325">Glycoprotein</keyword>
<dbReference type="EMBL" id="RXIC02000026">
    <property type="protein sequence ID" value="KAB1203231.1"/>
    <property type="molecule type" value="Genomic_DNA"/>
</dbReference>
<dbReference type="Pfam" id="PF00560">
    <property type="entry name" value="LRR_1"/>
    <property type="match status" value="9"/>
</dbReference>
<dbReference type="InterPro" id="IPR001611">
    <property type="entry name" value="Leu-rich_rpt"/>
</dbReference>
<dbReference type="Proteomes" id="UP000516437">
    <property type="component" value="Chromosome 8"/>
</dbReference>
<dbReference type="AlphaFoldDB" id="A0A6A1USM1"/>
<feature type="compositionally biased region" description="Polar residues" evidence="11">
    <location>
        <begin position="79"/>
        <end position="88"/>
    </location>
</feature>
<dbReference type="InterPro" id="IPR003591">
    <property type="entry name" value="Leu-rich_rpt_typical-subtyp"/>
</dbReference>
<dbReference type="PROSITE" id="PS51450">
    <property type="entry name" value="LRR"/>
    <property type="match status" value="1"/>
</dbReference>
<feature type="region of interest" description="Disordered" evidence="11">
    <location>
        <begin position="35"/>
        <end position="165"/>
    </location>
</feature>
<keyword evidence="5" id="KW-0812">Transmembrane</keyword>
<evidence type="ECO:0000256" key="2">
    <source>
        <dbReference type="ARBA" id="ARBA00009592"/>
    </source>
</evidence>
<keyword evidence="4" id="KW-0433">Leucine-rich repeat</keyword>
<dbReference type="Gene3D" id="3.80.10.10">
    <property type="entry name" value="Ribonuclease Inhibitor"/>
    <property type="match status" value="4"/>
</dbReference>
<reference evidence="13 14" key="1">
    <citation type="journal article" date="2019" name="Plant Biotechnol. J.">
        <title>The red bayberry genome and genetic basis of sex determination.</title>
        <authorList>
            <person name="Jia H.M."/>
            <person name="Jia H.J."/>
            <person name="Cai Q.L."/>
            <person name="Wang Y."/>
            <person name="Zhao H.B."/>
            <person name="Yang W.F."/>
            <person name="Wang G.Y."/>
            <person name="Li Y.H."/>
            <person name="Zhan D.L."/>
            <person name="Shen Y.T."/>
            <person name="Niu Q.F."/>
            <person name="Chang L."/>
            <person name="Qiu J."/>
            <person name="Zhao L."/>
            <person name="Xie H.B."/>
            <person name="Fu W.Y."/>
            <person name="Jin J."/>
            <person name="Li X.W."/>
            <person name="Jiao Y."/>
            <person name="Zhou C.C."/>
            <person name="Tu T."/>
            <person name="Chai C.Y."/>
            <person name="Gao J.L."/>
            <person name="Fan L.J."/>
            <person name="van de Weg E."/>
            <person name="Wang J.Y."/>
            <person name="Gao Z.S."/>
        </authorList>
    </citation>
    <scope>NUCLEOTIDE SEQUENCE [LARGE SCALE GENOMIC DNA]</scope>
    <source>
        <tissue evidence="13">Leaves</tissue>
    </source>
</reference>
<comment type="similarity">
    <text evidence="2">Belongs to the RLP family.</text>
</comment>
<dbReference type="SUPFAM" id="SSF52047">
    <property type="entry name" value="RNI-like"/>
    <property type="match status" value="1"/>
</dbReference>
<keyword evidence="14" id="KW-1185">Reference proteome</keyword>
<dbReference type="Pfam" id="PF13855">
    <property type="entry name" value="LRR_8"/>
    <property type="match status" value="2"/>
</dbReference>
<dbReference type="PANTHER" id="PTHR48062">
    <property type="entry name" value="RECEPTOR-LIKE PROTEIN 14"/>
    <property type="match status" value="1"/>
</dbReference>
<feature type="compositionally biased region" description="Low complexity" evidence="11">
    <location>
        <begin position="64"/>
        <end position="76"/>
    </location>
</feature>
<evidence type="ECO:0000256" key="8">
    <source>
        <dbReference type="ARBA" id="ARBA00022989"/>
    </source>
</evidence>
<protein>
    <submittedName>
        <fullName evidence="13">LRR receptor-like serine/threonine-protein kinase GSO1</fullName>
    </submittedName>
</protein>
<gene>
    <name evidence="13" type="ORF">CJ030_MR8G028810</name>
</gene>
<dbReference type="FunFam" id="3.80.10.10:FF:000383">
    <property type="entry name" value="Leucine-rich repeat receptor protein kinase EMS1"/>
    <property type="match status" value="1"/>
</dbReference>
<dbReference type="PRINTS" id="PR00019">
    <property type="entry name" value="LEURICHRPT"/>
</dbReference>
<comment type="caution">
    <text evidence="13">The sequence shown here is derived from an EMBL/GenBank/DDBJ whole genome shotgun (WGS) entry which is preliminary data.</text>
</comment>
<evidence type="ECO:0000256" key="6">
    <source>
        <dbReference type="ARBA" id="ARBA00022729"/>
    </source>
</evidence>
<dbReference type="InterPro" id="IPR013210">
    <property type="entry name" value="LRR_N_plant-typ"/>
</dbReference>
<keyword evidence="13" id="KW-0808">Transferase</keyword>
<evidence type="ECO:0000256" key="5">
    <source>
        <dbReference type="ARBA" id="ARBA00022692"/>
    </source>
</evidence>
<organism evidence="13 14">
    <name type="scientific">Morella rubra</name>
    <name type="common">Chinese bayberry</name>
    <dbReference type="NCBI Taxonomy" id="262757"/>
    <lineage>
        <taxon>Eukaryota</taxon>
        <taxon>Viridiplantae</taxon>
        <taxon>Streptophyta</taxon>
        <taxon>Embryophyta</taxon>
        <taxon>Tracheophyta</taxon>
        <taxon>Spermatophyta</taxon>
        <taxon>Magnoliopsida</taxon>
        <taxon>eudicotyledons</taxon>
        <taxon>Gunneridae</taxon>
        <taxon>Pentapetalae</taxon>
        <taxon>rosids</taxon>
        <taxon>fabids</taxon>
        <taxon>Fagales</taxon>
        <taxon>Myricaceae</taxon>
        <taxon>Morella</taxon>
    </lineage>
</organism>
<keyword evidence="3" id="KW-1003">Cell membrane</keyword>
<accession>A0A6A1USM1</accession>
<dbReference type="InterPro" id="IPR032675">
    <property type="entry name" value="LRR_dom_sf"/>
</dbReference>
<dbReference type="Pfam" id="PF08263">
    <property type="entry name" value="LRRNT_2"/>
    <property type="match status" value="1"/>
</dbReference>
<dbReference type="PANTHER" id="PTHR48062:SF6">
    <property type="entry name" value="LEUCINE-RICH REPEAT RECEPTOR PROTEIN KINASE MSL1-LIKE ISOFORM X1"/>
    <property type="match status" value="1"/>
</dbReference>
<feature type="compositionally biased region" description="Polar residues" evidence="11">
    <location>
        <begin position="101"/>
        <end position="115"/>
    </location>
</feature>
<sequence length="1058" mass="118486">MVPEHLKLDLRPYLVEMSDIRQGVRGITYVTMKGGPGHDDCHSHKEGKAPMKETMQQESEESEVVLPPAASMLAPPSVEPSQSTQPEVQNKKKHKKKTGSIGPNTPTTMTASQPIPATRRAAPKLTVRRNYTSQPDSSIASRVHRRSARKAAEVGTMSSAGASQGEREIVDLTIPENRPSQTSTHPISWCTPDTLWAKFGPGFMAAQQQKLEAPTAWWSQPLTRPYRELKKGRRERQLRKNEFCFVDGPAYEERIALLQLKASINYPNGSSLSGWDESANKLSDCCQWEGVECNNTTRHVIRLDLSFLMEYPTQKDRYLNASLFLPFHKLNYLDLSDNGISGWVPNEGFNRFSRLNKLEVLVLSDNHFNDSFLASISAVASLKKLYLRYNQLDQLISIPELGRLNNLKELYLDGSHIEKSFLQRAGILTSLNVLSIGDCGLSGSLPAQGWCELRNLQELDLSENELEGILPSCLANMTALRLLDLSSNHFNGSMPPSPLSSLQSLKYLVLSNNYFSPIRLSSFFNLSKLEVILSDNNEIVDEAESETWAPTFQLKVIILLNTSTKRSSGAIPRFLHYQHKLRVIDLSHNNLLGKFPTWLLKNNSRLELLNLRNNSFIGPFHVPYHPNPKLWSIDVSDNHLRGPIPANLGLVFPNLWYLNTSRNAFEGTIPSSFGDLVSLVTLDLSNNHLSGTMPKKFAMGCSSLQYLRLSNNNFNGQIFPTSFNLTNLSYLYIDNNQFFGKIPNSLSGIDGTTFDFSNNYLSGELPRWMGNMSSLEEIAMAGNQLEGPIPLELCKLDHVLTFLDLSENYLSGSIPSCFNSSFIKHVHLNKNRLSGPIRNAFKDSFELVTLDLRENRLTGYLPNWIGNLSSLSILLLKANHLQGRIQNQLCLLGHLSMLDLSQNNFSGLIPHCLSNITFEVTDQKSDLDEGWYGDYDPVVETLLPYQGTKLNGILFRHFAVFYIHPNVDAQQVVEFTTKRRSYIYKGDILDYMSGIDLSCNSLSGGIPAELGNLSNIHALNLSFNNLTGSIPMKFSGLEQIESLDLSYNNLNGIIPLSS</sequence>
<feature type="compositionally biased region" description="Polar residues" evidence="11">
    <location>
        <begin position="129"/>
        <end position="140"/>
    </location>
</feature>
<keyword evidence="13" id="KW-0675">Receptor</keyword>
<evidence type="ECO:0000256" key="9">
    <source>
        <dbReference type="ARBA" id="ARBA00023136"/>
    </source>
</evidence>
<name>A0A6A1USM1_9ROSI</name>
<evidence type="ECO:0000259" key="12">
    <source>
        <dbReference type="Pfam" id="PF08263"/>
    </source>
</evidence>
<comment type="subcellular location">
    <subcellularLocation>
        <location evidence="1">Cell membrane</location>
        <topology evidence="1">Single-pass type I membrane protein</topology>
    </subcellularLocation>
</comment>
<evidence type="ECO:0000256" key="10">
    <source>
        <dbReference type="ARBA" id="ARBA00023180"/>
    </source>
</evidence>
<dbReference type="FunFam" id="3.80.10.10:FF:000041">
    <property type="entry name" value="LRR receptor-like serine/threonine-protein kinase ERECTA"/>
    <property type="match status" value="2"/>
</dbReference>
<evidence type="ECO:0000256" key="1">
    <source>
        <dbReference type="ARBA" id="ARBA00004251"/>
    </source>
</evidence>
<keyword evidence="6" id="KW-0732">Signal</keyword>
<dbReference type="OrthoDB" id="4691307at2759"/>
<evidence type="ECO:0000256" key="3">
    <source>
        <dbReference type="ARBA" id="ARBA00022475"/>
    </source>
</evidence>
<keyword evidence="13" id="KW-0418">Kinase</keyword>
<evidence type="ECO:0000313" key="14">
    <source>
        <dbReference type="Proteomes" id="UP000516437"/>
    </source>
</evidence>
<keyword evidence="7" id="KW-0677">Repeat</keyword>
<feature type="compositionally biased region" description="Basic and acidic residues" evidence="11">
    <location>
        <begin position="36"/>
        <end position="51"/>
    </location>
</feature>
<dbReference type="GO" id="GO:0016301">
    <property type="term" value="F:kinase activity"/>
    <property type="evidence" value="ECO:0007669"/>
    <property type="project" value="UniProtKB-KW"/>
</dbReference>
<keyword evidence="8" id="KW-1133">Transmembrane helix</keyword>
<evidence type="ECO:0000313" key="13">
    <source>
        <dbReference type="EMBL" id="KAB1203231.1"/>
    </source>
</evidence>
<dbReference type="SMART" id="SM00369">
    <property type="entry name" value="LRR_TYP"/>
    <property type="match status" value="8"/>
</dbReference>
<dbReference type="GO" id="GO:0005886">
    <property type="term" value="C:plasma membrane"/>
    <property type="evidence" value="ECO:0007669"/>
    <property type="project" value="UniProtKB-SubCell"/>
</dbReference>